<feature type="compositionally biased region" description="Acidic residues" evidence="1">
    <location>
        <begin position="160"/>
        <end position="170"/>
    </location>
</feature>
<feature type="domain" description="DUF7918" evidence="2">
    <location>
        <begin position="31"/>
        <end position="236"/>
    </location>
</feature>
<organism evidence="3 4">
    <name type="scientific">Neofusicoccum ribis</name>
    <dbReference type="NCBI Taxonomy" id="45134"/>
    <lineage>
        <taxon>Eukaryota</taxon>
        <taxon>Fungi</taxon>
        <taxon>Dikarya</taxon>
        <taxon>Ascomycota</taxon>
        <taxon>Pezizomycotina</taxon>
        <taxon>Dothideomycetes</taxon>
        <taxon>Dothideomycetes incertae sedis</taxon>
        <taxon>Botryosphaeriales</taxon>
        <taxon>Botryosphaeriaceae</taxon>
        <taxon>Neofusicoccum</taxon>
    </lineage>
</organism>
<keyword evidence="4" id="KW-1185">Reference proteome</keyword>
<comment type="caution">
    <text evidence="3">The sequence shown here is derived from an EMBL/GenBank/DDBJ whole genome shotgun (WGS) entry which is preliminary data.</text>
</comment>
<dbReference type="EMBL" id="JAJVDC020000018">
    <property type="protein sequence ID" value="KAL1633975.1"/>
    <property type="molecule type" value="Genomic_DNA"/>
</dbReference>
<gene>
    <name evidence="3" type="ORF">SLS56_002566</name>
</gene>
<dbReference type="InterPro" id="IPR057678">
    <property type="entry name" value="DUF7918"/>
</dbReference>
<feature type="compositionally biased region" description="Low complexity" evidence="1">
    <location>
        <begin position="409"/>
        <end position="432"/>
    </location>
</feature>
<accession>A0ABR3T344</accession>
<feature type="region of interest" description="Disordered" evidence="1">
    <location>
        <begin position="344"/>
        <end position="371"/>
    </location>
</feature>
<proteinExistence type="predicted"/>
<feature type="region of interest" description="Disordered" evidence="1">
    <location>
        <begin position="153"/>
        <end position="176"/>
    </location>
</feature>
<evidence type="ECO:0000256" key="1">
    <source>
        <dbReference type="SAM" id="MobiDB-lite"/>
    </source>
</evidence>
<dbReference type="Proteomes" id="UP001521116">
    <property type="component" value="Unassembled WGS sequence"/>
</dbReference>
<feature type="region of interest" description="Disordered" evidence="1">
    <location>
        <begin position="399"/>
        <end position="501"/>
    </location>
</feature>
<name>A0ABR3T344_9PEZI</name>
<reference evidence="3 4" key="1">
    <citation type="submission" date="2024-02" db="EMBL/GenBank/DDBJ databases">
        <title>De novo assembly and annotation of 12 fungi associated with fruit tree decline syndrome in Ontario, Canada.</title>
        <authorList>
            <person name="Sulman M."/>
            <person name="Ellouze W."/>
            <person name="Ilyukhin E."/>
        </authorList>
    </citation>
    <scope>NUCLEOTIDE SEQUENCE [LARGE SCALE GENOMIC DNA]</scope>
    <source>
        <strain evidence="3 4">M1-105</strain>
    </source>
</reference>
<feature type="compositionally biased region" description="Low complexity" evidence="1">
    <location>
        <begin position="477"/>
        <end position="489"/>
    </location>
</feature>
<feature type="compositionally biased region" description="Low complexity" evidence="1">
    <location>
        <begin position="449"/>
        <end position="464"/>
    </location>
</feature>
<sequence>MINDSVEVFLRRVGSRPTRYMEYVRPGHVSKFKTQNMQCYVQAATEERFQIHIRLHHGFRYYTATCLEIRLWLDAHQEPDVYIYKKVSIPGDGRKYTEFVLKDFAVQVGDHWENGLLCFGQVQIDDEKDRLFRRSELKERSVKLGSIRVSVQRGRQDAEATPEEEPESVELDGHVSHSDNLNGITHYVKTVNGYVIDAPKSDSSTLFKRLAGAHGERFGFAFCYRSRAELQHLGMMDDEGRRIDPNAVLGDDDDLPVVSHHKAVHLGLNNNSTSPRMLASSPQFPRSVLQPIVSSQGLLSSPLAGYSTVAAQAPNDLGCHHSQIVSEMHTRPFHASFSAGTGYSYTSDSHASHRVGGSTQKSSMKKRDLSSVLQENNISAPPSSSPPTKKRVVVPAIDLTRSTSPMPPSSSDSDQASSKGSSLLPSDNLSNSHASGSHPNLHFPPFSPTITADGTTFTTASSSGPDATDAAVLDRMTAPSTRSPQQQQASPPPSAGLLPTYPYAPAMAASVEHGARADDDMSEAELRFELRRMEVQQRAFDIQQRQLEMQQRQMDYQIRLERMRRARLDGQEGGPADGA</sequence>
<evidence type="ECO:0000259" key="2">
    <source>
        <dbReference type="Pfam" id="PF25534"/>
    </source>
</evidence>
<dbReference type="Pfam" id="PF25534">
    <property type="entry name" value="DUF7918"/>
    <property type="match status" value="1"/>
</dbReference>
<evidence type="ECO:0000313" key="4">
    <source>
        <dbReference type="Proteomes" id="UP001521116"/>
    </source>
</evidence>
<protein>
    <recommendedName>
        <fullName evidence="2">DUF7918 domain-containing protein</fullName>
    </recommendedName>
</protein>
<evidence type="ECO:0000313" key="3">
    <source>
        <dbReference type="EMBL" id="KAL1633975.1"/>
    </source>
</evidence>